<dbReference type="HOGENOM" id="CLU_3121282_0_0_10"/>
<dbReference type="EMBL" id="AMEP01000039">
    <property type="protein sequence ID" value="EKY03293.1"/>
    <property type="molecule type" value="Genomic_DNA"/>
</dbReference>
<evidence type="ECO:0000313" key="1">
    <source>
        <dbReference type="EMBL" id="EKY03293.1"/>
    </source>
</evidence>
<protein>
    <submittedName>
        <fullName evidence="1">Uncharacterized protein</fullName>
    </submittedName>
</protein>
<accession>L1NIX0</accession>
<proteinExistence type="predicted"/>
<keyword evidence="2" id="KW-1185">Reference proteome</keyword>
<comment type="caution">
    <text evidence="1">The sequence shown here is derived from an EMBL/GenBank/DDBJ whole genome shotgun (WGS) entry which is preliminary data.</text>
</comment>
<reference evidence="1 2" key="1">
    <citation type="submission" date="2012-05" db="EMBL/GenBank/DDBJ databases">
        <authorList>
            <person name="Weinstock G."/>
            <person name="Sodergren E."/>
            <person name="Lobos E.A."/>
            <person name="Fulton L."/>
            <person name="Fulton R."/>
            <person name="Courtney L."/>
            <person name="Fronick C."/>
            <person name="O'Laughlin M."/>
            <person name="Godfrey J."/>
            <person name="Wilson R.M."/>
            <person name="Miner T."/>
            <person name="Farmer C."/>
            <person name="Delehaunty K."/>
            <person name="Cordes M."/>
            <person name="Minx P."/>
            <person name="Tomlinson C."/>
            <person name="Chen J."/>
            <person name="Wollam A."/>
            <person name="Pepin K.H."/>
            <person name="Bhonagiri V."/>
            <person name="Zhang X."/>
            <person name="Suruliraj S."/>
            <person name="Warren W."/>
            <person name="Mitreva M."/>
            <person name="Mardis E.R."/>
            <person name="Wilson R.K."/>
        </authorList>
    </citation>
    <scope>NUCLEOTIDE SEQUENCE [LARGE SCALE GENOMIC DNA]</scope>
    <source>
        <strain evidence="1 2">F0055</strain>
    </source>
</reference>
<dbReference type="STRING" id="1127699.HMPREF9151_00450"/>
<organism evidence="1 2">
    <name type="scientific">Hoylesella saccharolytica F0055</name>
    <dbReference type="NCBI Taxonomy" id="1127699"/>
    <lineage>
        <taxon>Bacteria</taxon>
        <taxon>Pseudomonadati</taxon>
        <taxon>Bacteroidota</taxon>
        <taxon>Bacteroidia</taxon>
        <taxon>Bacteroidales</taxon>
        <taxon>Prevotellaceae</taxon>
        <taxon>Hoylesella</taxon>
    </lineage>
</organism>
<sequence>MLLHLESIAFGKSILFFDEIYAVFSLTGMLKQRNVKKSDCKINGRKNIDL</sequence>
<dbReference type="AlphaFoldDB" id="L1NIX0"/>
<name>L1NIX0_9BACT</name>
<dbReference type="PATRIC" id="fig|1127699.3.peg.412"/>
<dbReference type="Proteomes" id="UP000010433">
    <property type="component" value="Unassembled WGS sequence"/>
</dbReference>
<evidence type="ECO:0000313" key="2">
    <source>
        <dbReference type="Proteomes" id="UP000010433"/>
    </source>
</evidence>
<gene>
    <name evidence="1" type="ORF">HMPREF9151_00450</name>
</gene>